<dbReference type="PANTHER" id="PTHR34153:SF2">
    <property type="entry name" value="SI:CH211-262H13.3-RELATED"/>
    <property type="match status" value="1"/>
</dbReference>
<feature type="compositionally biased region" description="Basic and acidic residues" evidence="1">
    <location>
        <begin position="390"/>
        <end position="400"/>
    </location>
</feature>
<reference evidence="4" key="1">
    <citation type="submission" date="2025-08" db="UniProtKB">
        <authorList>
            <consortium name="RefSeq"/>
        </authorList>
    </citation>
    <scope>IDENTIFICATION</scope>
</reference>
<feature type="compositionally biased region" description="Basic and acidic residues" evidence="1">
    <location>
        <begin position="432"/>
        <end position="444"/>
    </location>
</feature>
<feature type="domain" description="DUF4806" evidence="2">
    <location>
        <begin position="273"/>
        <end position="353"/>
    </location>
</feature>
<feature type="region of interest" description="Disordered" evidence="1">
    <location>
        <begin position="87"/>
        <end position="115"/>
    </location>
</feature>
<sequence length="444" mass="49839">MDKNCFAIVAFVDENDDVAIVPGAWLIGKDMCYWPPYTSQQRNNKAAKEEEMPTDNWRKHSVRILGTKESYGKAQFCLSKATVTSDLQSDAESQRLRPKRIQKYPAENYDSDSEDYYEQPQFKKSYLLPPTPIVNKEWNMIEKSDRTAKKKLSPSRAPTPPPFPDANQTLIKAVVSKEELLTSQIQNNSSNDSNNNVNREQLESELVHNAETVSLVSSTTAFSSMNATLNKIILLQVELKAAVNNLQKQVNNNTAMLQTLTEGGKDDDDDIFDSLDLPVCDIEQLQQLEDALKQDKIVFIKLVKGVAAKGGQNLKEATKRMISSVINNEVAKKLNWTGQGELNKKSFRALKFCQVIEKAIRRNLPTKDATDSEIQKAIVAFLSGALDRNGGRKERAERKSILKASSTESRGNLNHTVQSLTSKPLPRLSLPRFERSNSNESDKD</sequence>
<evidence type="ECO:0000313" key="4">
    <source>
        <dbReference type="RefSeq" id="XP_065653595.1"/>
    </source>
</evidence>
<dbReference type="InterPro" id="IPR032071">
    <property type="entry name" value="DUF4806"/>
</dbReference>
<keyword evidence="3" id="KW-1185">Reference proteome</keyword>
<organism evidence="3 4">
    <name type="scientific">Hydra vulgaris</name>
    <name type="common">Hydra</name>
    <name type="synonym">Hydra attenuata</name>
    <dbReference type="NCBI Taxonomy" id="6087"/>
    <lineage>
        <taxon>Eukaryota</taxon>
        <taxon>Metazoa</taxon>
        <taxon>Cnidaria</taxon>
        <taxon>Hydrozoa</taxon>
        <taxon>Hydroidolina</taxon>
        <taxon>Anthoathecata</taxon>
        <taxon>Aplanulata</taxon>
        <taxon>Hydridae</taxon>
        <taxon>Hydra</taxon>
    </lineage>
</organism>
<accession>A0ABM4BWJ8</accession>
<dbReference type="GeneID" id="136080626"/>
<evidence type="ECO:0000259" key="2">
    <source>
        <dbReference type="Pfam" id="PF16064"/>
    </source>
</evidence>
<evidence type="ECO:0000256" key="1">
    <source>
        <dbReference type="SAM" id="MobiDB-lite"/>
    </source>
</evidence>
<dbReference type="RefSeq" id="XP_065653595.1">
    <property type="nucleotide sequence ID" value="XM_065797523.1"/>
</dbReference>
<dbReference type="Proteomes" id="UP001652625">
    <property type="component" value="Chromosome 05"/>
</dbReference>
<feature type="region of interest" description="Disordered" evidence="1">
    <location>
        <begin position="145"/>
        <end position="167"/>
    </location>
</feature>
<feature type="compositionally biased region" description="Polar residues" evidence="1">
    <location>
        <begin position="403"/>
        <end position="422"/>
    </location>
</feature>
<dbReference type="Pfam" id="PF16064">
    <property type="entry name" value="DUF4806"/>
    <property type="match status" value="1"/>
</dbReference>
<proteinExistence type="predicted"/>
<dbReference type="PANTHER" id="PTHR34153">
    <property type="entry name" value="SI:CH211-262H13.3-RELATED-RELATED"/>
    <property type="match status" value="1"/>
</dbReference>
<feature type="region of interest" description="Disordered" evidence="1">
    <location>
        <begin position="390"/>
        <end position="444"/>
    </location>
</feature>
<gene>
    <name evidence="4" type="primary">LOC136080626</name>
</gene>
<evidence type="ECO:0000313" key="3">
    <source>
        <dbReference type="Proteomes" id="UP001652625"/>
    </source>
</evidence>
<name>A0ABM4BWJ8_HYDVU</name>
<protein>
    <submittedName>
        <fullName evidence="4">Uncharacterized protein LOC136080626 isoform X1</fullName>
    </submittedName>
</protein>